<name>B5I2J2_STRX2</name>
<dbReference type="SMART" id="SM00825">
    <property type="entry name" value="PKS_KS"/>
    <property type="match status" value="1"/>
</dbReference>
<dbReference type="GO" id="GO:0004312">
    <property type="term" value="F:fatty acid synthase activity"/>
    <property type="evidence" value="ECO:0007669"/>
    <property type="project" value="TreeGrafter"/>
</dbReference>
<evidence type="ECO:0000256" key="1">
    <source>
        <dbReference type="ARBA" id="ARBA00022679"/>
    </source>
</evidence>
<keyword evidence="2" id="KW-0511">Multifunctional enzyme</keyword>
<dbReference type="PANTHER" id="PTHR43775:SF51">
    <property type="entry name" value="INACTIVE PHENOLPHTHIOCEROL SYNTHESIS POLYKETIDE SYNTHASE TYPE I PKS1-RELATED"/>
    <property type="match status" value="1"/>
</dbReference>
<keyword evidence="1" id="KW-0808">Transferase</keyword>
<sequence>MRARRSRYGRRPTTSPSPSWESATGSRRGVVLSRALAVGRERRRGPDALPDRPGLGSGPPLRPGSHRFRHSFERAGIDPSALRGTETGVFVGMKSHEYGVRAHEDPAEIESWLITANASSVASGRVAYSLGLQGPAITVDTACSSSLVALRNGRTVLAVVRGSVVNQDGASNGWCGRRSVAGYSGRRGSRALRIRPPPSDPEVTDPRRAATDAEVHG</sequence>
<dbReference type="PROSITE" id="PS00606">
    <property type="entry name" value="KS3_1"/>
    <property type="match status" value="1"/>
</dbReference>
<evidence type="ECO:0000256" key="3">
    <source>
        <dbReference type="SAM" id="MobiDB-lite"/>
    </source>
</evidence>
<evidence type="ECO:0000256" key="2">
    <source>
        <dbReference type="ARBA" id="ARBA00023268"/>
    </source>
</evidence>
<feature type="region of interest" description="Disordered" evidence="3">
    <location>
        <begin position="186"/>
        <end position="217"/>
    </location>
</feature>
<dbReference type="HOGENOM" id="CLU_1271715_0_0_11"/>
<feature type="domain" description="Ketosynthase family 3 (KS3)" evidence="4">
    <location>
        <begin position="29"/>
        <end position="215"/>
    </location>
</feature>
<feature type="compositionally biased region" description="Polar residues" evidence="3">
    <location>
        <begin position="12"/>
        <end position="25"/>
    </location>
</feature>
<gene>
    <name evidence="5" type="ORF">SSEG_05948</name>
</gene>
<feature type="region of interest" description="Disordered" evidence="3">
    <location>
        <begin position="1"/>
        <end position="67"/>
    </location>
</feature>
<evidence type="ECO:0000313" key="5">
    <source>
        <dbReference type="EMBL" id="EDY59297.2"/>
    </source>
</evidence>
<dbReference type="EMBL" id="CM000951">
    <property type="protein sequence ID" value="EDY59297.2"/>
    <property type="molecule type" value="Genomic_DNA"/>
</dbReference>
<dbReference type="Gene3D" id="3.40.47.10">
    <property type="match status" value="1"/>
</dbReference>
<dbReference type="AlphaFoldDB" id="B5I2J2"/>
<dbReference type="eggNOG" id="COG3321">
    <property type="taxonomic scope" value="Bacteria"/>
</dbReference>
<accession>B5I2J2</accession>
<protein>
    <submittedName>
        <fullName evidence="5">Polyketide synthase</fullName>
    </submittedName>
</protein>
<dbReference type="InterPro" id="IPR018201">
    <property type="entry name" value="Ketoacyl_synth_AS"/>
</dbReference>
<keyword evidence="6" id="KW-1185">Reference proteome</keyword>
<reference evidence="5" key="1">
    <citation type="submission" date="2009-10" db="EMBL/GenBank/DDBJ databases">
        <title>The genome sequence of Streptomyces sviceus strain ATCC 29083.</title>
        <authorList>
            <consortium name="The Broad Institute Genome Sequencing Platform"/>
            <consortium name="Broad Institute Microbial Sequencing Center"/>
            <person name="Fischbach M."/>
            <person name="Godfrey P."/>
            <person name="Ward D."/>
            <person name="Young S."/>
            <person name="Zeng Q."/>
            <person name="Koehrsen M."/>
            <person name="Alvarado L."/>
            <person name="Berlin A.M."/>
            <person name="Bochicchio J."/>
            <person name="Borenstein D."/>
            <person name="Chapman S.B."/>
            <person name="Chen Z."/>
            <person name="Engels R."/>
            <person name="Freedman E."/>
            <person name="Gellesch M."/>
            <person name="Goldberg J."/>
            <person name="Griggs A."/>
            <person name="Gujja S."/>
            <person name="Heilman E.R."/>
            <person name="Heiman D.I."/>
            <person name="Hepburn T.A."/>
            <person name="Howarth C."/>
            <person name="Jen D."/>
            <person name="Larson L."/>
            <person name="Lewis B."/>
            <person name="Mehta T."/>
            <person name="Park D."/>
            <person name="Pearson M."/>
            <person name="Richards J."/>
            <person name="Roberts A."/>
            <person name="Saif S."/>
            <person name="Shea T.D."/>
            <person name="Shenoy N."/>
            <person name="Sisk P."/>
            <person name="Stolte C."/>
            <person name="Sykes S.N."/>
            <person name="Thomson T."/>
            <person name="Walk T."/>
            <person name="White J."/>
            <person name="Yandava C."/>
            <person name="Straight P."/>
            <person name="Clardy J."/>
            <person name="Hung D."/>
            <person name="Kolter R."/>
            <person name="Mekalanos J."/>
            <person name="Walker S."/>
            <person name="Walsh C.T."/>
            <person name="Wieland-Brown L.C."/>
            <person name="Haas B."/>
            <person name="Nusbaum C."/>
            <person name="Birren B."/>
        </authorList>
    </citation>
    <scope>NUCLEOTIDE SEQUENCE [LARGE SCALE GENOMIC DNA]</scope>
    <source>
        <strain evidence="5">ATCC 29083</strain>
    </source>
</reference>
<dbReference type="SUPFAM" id="SSF53901">
    <property type="entry name" value="Thiolase-like"/>
    <property type="match status" value="1"/>
</dbReference>
<dbReference type="InterPro" id="IPR016039">
    <property type="entry name" value="Thiolase-like"/>
</dbReference>
<evidence type="ECO:0000313" key="6">
    <source>
        <dbReference type="Proteomes" id="UP000002785"/>
    </source>
</evidence>
<proteinExistence type="predicted"/>
<dbReference type="PANTHER" id="PTHR43775">
    <property type="entry name" value="FATTY ACID SYNTHASE"/>
    <property type="match status" value="1"/>
</dbReference>
<organism evidence="5 6">
    <name type="scientific">Streptomyces sviceus (strain ATCC 29083 / DSM 924 / JCM 4929 / NBRC 13980 / NCIMB 11184 / NRRL 5439 / UC 5370)</name>
    <dbReference type="NCBI Taxonomy" id="463191"/>
    <lineage>
        <taxon>Bacteria</taxon>
        <taxon>Bacillati</taxon>
        <taxon>Actinomycetota</taxon>
        <taxon>Actinomycetes</taxon>
        <taxon>Kitasatosporales</taxon>
        <taxon>Streptomycetaceae</taxon>
        <taxon>Streptomyces</taxon>
    </lineage>
</organism>
<dbReference type="InterPro" id="IPR014030">
    <property type="entry name" value="Ketoacyl_synth_N"/>
</dbReference>
<dbReference type="Pfam" id="PF00109">
    <property type="entry name" value="ketoacyl-synt"/>
    <property type="match status" value="1"/>
</dbReference>
<dbReference type="GO" id="GO:0004315">
    <property type="term" value="F:3-oxoacyl-[acyl-carrier-protein] synthase activity"/>
    <property type="evidence" value="ECO:0007669"/>
    <property type="project" value="InterPro"/>
</dbReference>
<feature type="compositionally biased region" description="Basic residues" evidence="3">
    <location>
        <begin position="1"/>
        <end position="10"/>
    </location>
</feature>
<dbReference type="InterPro" id="IPR050091">
    <property type="entry name" value="PKS_NRPS_Biosynth_Enz"/>
</dbReference>
<dbReference type="GO" id="GO:0006633">
    <property type="term" value="P:fatty acid biosynthetic process"/>
    <property type="evidence" value="ECO:0007669"/>
    <property type="project" value="InterPro"/>
</dbReference>
<dbReference type="Proteomes" id="UP000002785">
    <property type="component" value="Chromosome"/>
</dbReference>
<dbReference type="InterPro" id="IPR020841">
    <property type="entry name" value="PKS_Beta-ketoAc_synthase_dom"/>
</dbReference>
<feature type="compositionally biased region" description="Basic and acidic residues" evidence="3">
    <location>
        <begin position="204"/>
        <end position="217"/>
    </location>
</feature>
<evidence type="ECO:0000259" key="4">
    <source>
        <dbReference type="SMART" id="SM00825"/>
    </source>
</evidence>